<sequence>MTIWLTQWGSKSLGDQGYSPIEILRYYYGDDMYINTAEAISGIPSSWPGYTLKIGSSGNKVRQMQEQLNVIAGAYPAIPKITADGIYGPATAEAVRVFQKVFGLPQTGEVDYTTWYKISEIYVGVSRIAELN</sequence>
<reference evidence="2 3" key="1">
    <citation type="submission" date="2015-09" db="EMBL/GenBank/DDBJ databases">
        <authorList>
            <consortium name="Pathogen Informatics"/>
        </authorList>
    </citation>
    <scope>NUCLEOTIDE SEQUENCE [LARGE SCALE GENOMIC DNA]</scope>
    <source>
        <strain evidence="2 3">2789STDY5834914</strain>
    </source>
</reference>
<keyword evidence="2" id="KW-0645">Protease</keyword>
<dbReference type="Gene3D" id="1.10.101.10">
    <property type="entry name" value="PGBD-like superfamily/PGBD"/>
    <property type="match status" value="1"/>
</dbReference>
<gene>
    <name evidence="2" type="ORF">ERS852526_00155</name>
</gene>
<feature type="domain" description="Peptidoglycan binding-like" evidence="1">
    <location>
        <begin position="57"/>
        <end position="117"/>
    </location>
</feature>
<dbReference type="SUPFAM" id="SSF47090">
    <property type="entry name" value="PGBD-like"/>
    <property type="match status" value="1"/>
</dbReference>
<dbReference type="GO" id="GO:0009046">
    <property type="term" value="F:zinc D-Ala-D-Ala carboxypeptidase activity"/>
    <property type="evidence" value="ECO:0007669"/>
    <property type="project" value="UniProtKB-EC"/>
</dbReference>
<evidence type="ECO:0000259" key="1">
    <source>
        <dbReference type="Pfam" id="PF01471"/>
    </source>
</evidence>
<proteinExistence type="predicted"/>
<accession>A0A174JNC4</accession>
<name>A0A174JNC4_9FIRM</name>
<dbReference type="EC" id="3.4.17.14" evidence="2"/>
<dbReference type="Pfam" id="PF01471">
    <property type="entry name" value="PG_binding_1"/>
    <property type="match status" value="1"/>
</dbReference>
<dbReference type="InterPro" id="IPR036365">
    <property type="entry name" value="PGBD-like_sf"/>
</dbReference>
<keyword evidence="2" id="KW-0378">Hydrolase</keyword>
<dbReference type="Proteomes" id="UP000095485">
    <property type="component" value="Unassembled WGS sequence"/>
</dbReference>
<organism evidence="2 3">
    <name type="scientific">Dorea longicatena</name>
    <dbReference type="NCBI Taxonomy" id="88431"/>
    <lineage>
        <taxon>Bacteria</taxon>
        <taxon>Bacillati</taxon>
        <taxon>Bacillota</taxon>
        <taxon>Clostridia</taxon>
        <taxon>Lachnospirales</taxon>
        <taxon>Lachnospiraceae</taxon>
        <taxon>Dorea</taxon>
    </lineage>
</organism>
<dbReference type="InterPro" id="IPR002477">
    <property type="entry name" value="Peptidoglycan-bd-like"/>
</dbReference>
<dbReference type="AlphaFoldDB" id="A0A174JNC4"/>
<evidence type="ECO:0000313" key="3">
    <source>
        <dbReference type="Proteomes" id="UP000095485"/>
    </source>
</evidence>
<dbReference type="EMBL" id="CZAY01000001">
    <property type="protein sequence ID" value="CUO98539.1"/>
    <property type="molecule type" value="Genomic_DNA"/>
</dbReference>
<evidence type="ECO:0000313" key="2">
    <source>
        <dbReference type="EMBL" id="CUO98539.1"/>
    </source>
</evidence>
<protein>
    <submittedName>
        <fullName evidence="2">Zinc D-Ala-D-Ala carboxypeptidase</fullName>
        <ecNumber evidence="2">3.4.17.14</ecNumber>
    </submittedName>
</protein>
<dbReference type="InterPro" id="IPR036366">
    <property type="entry name" value="PGBDSf"/>
</dbReference>
<keyword evidence="2" id="KW-0121">Carboxypeptidase</keyword>